<evidence type="ECO:0000313" key="2">
    <source>
        <dbReference type="EMBL" id="CAK9136032.1"/>
    </source>
</evidence>
<dbReference type="PANTHER" id="PTHR31414">
    <property type="entry name" value="TRANSMEMBRANE PROTEIN DDB_G0292058"/>
    <property type="match status" value="1"/>
</dbReference>
<organism evidence="2 3">
    <name type="scientific">Ilex paraguariensis</name>
    <name type="common">yerba mate</name>
    <dbReference type="NCBI Taxonomy" id="185542"/>
    <lineage>
        <taxon>Eukaryota</taxon>
        <taxon>Viridiplantae</taxon>
        <taxon>Streptophyta</taxon>
        <taxon>Embryophyta</taxon>
        <taxon>Tracheophyta</taxon>
        <taxon>Spermatophyta</taxon>
        <taxon>Magnoliopsida</taxon>
        <taxon>eudicotyledons</taxon>
        <taxon>Gunneridae</taxon>
        <taxon>Pentapetalae</taxon>
        <taxon>asterids</taxon>
        <taxon>campanulids</taxon>
        <taxon>Aquifoliales</taxon>
        <taxon>Aquifoliaceae</taxon>
        <taxon>Ilex</taxon>
    </lineage>
</organism>
<keyword evidence="1" id="KW-0812">Transmembrane</keyword>
<sequence length="478" mass="53302">MPVFFQKCLVFGSPVQEQSLRRPDPLRRFKSYNGGYDIGSKHYWASAAFTGVHGYAIAAVWMLFGLGLGSYIILKNFNGTSSPVVDHPDSSYLIMFSMIILFTFLALIATSLVMAANQSSLQRAKKLRETIFGAGGGAGKTIERVTTSLQEMQTFLLPYDPTTCQLLNSTSHRLGKESRMIRRFIDRARHSSDEAVETLFVANLVVVSINLVLLVSALGETNGLLLWLSSALLALAPWIHNVSKLQMLKQLKFAEDSCSAFEDFEQNPENSSLRSMLPCAKSNHSDIFLVEIGSTVHKFIVELNSKIPQLCEALRLDEQDEDLLGVQQICDPFSGAPNYSYTPGKCPKGAIPIGDLPNVLSRFTCYKENYSMGQCQGDGRFLPEASYDMAWAYSQSVQDLIDIFPDLQNLAWCSFLKDAFSDVVLRQCKPFRVSVRMLWSSMLSLSIVMVILVLIWVAKSYQERGRCFSICSITPRSA</sequence>
<dbReference type="InterPro" id="IPR040283">
    <property type="entry name" value="DDB_G0292058-like"/>
</dbReference>
<feature type="transmembrane region" description="Helical" evidence="1">
    <location>
        <begin position="224"/>
        <end position="242"/>
    </location>
</feature>
<evidence type="ECO:0000313" key="3">
    <source>
        <dbReference type="Proteomes" id="UP001642360"/>
    </source>
</evidence>
<reference evidence="2 3" key="1">
    <citation type="submission" date="2024-02" db="EMBL/GenBank/DDBJ databases">
        <authorList>
            <person name="Vignale AGUSTIN F."/>
            <person name="Sosa J E."/>
            <person name="Modenutti C."/>
        </authorList>
    </citation>
    <scope>NUCLEOTIDE SEQUENCE [LARGE SCALE GENOMIC DNA]</scope>
</reference>
<keyword evidence="1" id="KW-1133">Transmembrane helix</keyword>
<name>A0ABC8R1U8_9AQUA</name>
<dbReference type="EMBL" id="CAUOFW020000729">
    <property type="protein sequence ID" value="CAK9136032.1"/>
    <property type="molecule type" value="Genomic_DNA"/>
</dbReference>
<keyword evidence="3" id="KW-1185">Reference proteome</keyword>
<keyword evidence="1" id="KW-0472">Membrane</keyword>
<dbReference type="Proteomes" id="UP001642360">
    <property type="component" value="Unassembled WGS sequence"/>
</dbReference>
<feature type="transmembrane region" description="Helical" evidence="1">
    <location>
        <begin position="437"/>
        <end position="458"/>
    </location>
</feature>
<dbReference type="PANTHER" id="PTHR31414:SF19">
    <property type="entry name" value="TRANSMEMBRANE PROTEIN"/>
    <property type="match status" value="1"/>
</dbReference>
<dbReference type="AlphaFoldDB" id="A0ABC8R1U8"/>
<accession>A0ABC8R1U8</accession>
<feature type="transmembrane region" description="Helical" evidence="1">
    <location>
        <begin position="199"/>
        <end position="218"/>
    </location>
</feature>
<feature type="transmembrane region" description="Helical" evidence="1">
    <location>
        <begin position="94"/>
        <end position="116"/>
    </location>
</feature>
<protein>
    <submittedName>
        <fullName evidence="2">Uncharacterized protein</fullName>
    </submittedName>
</protein>
<proteinExistence type="predicted"/>
<comment type="caution">
    <text evidence="2">The sequence shown here is derived from an EMBL/GenBank/DDBJ whole genome shotgun (WGS) entry which is preliminary data.</text>
</comment>
<evidence type="ECO:0000256" key="1">
    <source>
        <dbReference type="SAM" id="Phobius"/>
    </source>
</evidence>
<feature type="transmembrane region" description="Helical" evidence="1">
    <location>
        <begin position="52"/>
        <end position="74"/>
    </location>
</feature>
<gene>
    <name evidence="2" type="ORF">ILEXP_LOCUS2997</name>
</gene>